<keyword evidence="2" id="KW-1185">Reference proteome</keyword>
<dbReference type="InterPro" id="IPR046553">
    <property type="entry name" value="DUF6707"/>
</dbReference>
<organism evidence="1 2">
    <name type="scientific">Kitasatospora paracochleata</name>
    <dbReference type="NCBI Taxonomy" id="58354"/>
    <lineage>
        <taxon>Bacteria</taxon>
        <taxon>Bacillati</taxon>
        <taxon>Actinomycetota</taxon>
        <taxon>Actinomycetes</taxon>
        <taxon>Kitasatosporales</taxon>
        <taxon>Streptomycetaceae</taxon>
        <taxon>Kitasatospora</taxon>
    </lineage>
</organism>
<evidence type="ECO:0000313" key="2">
    <source>
        <dbReference type="Proteomes" id="UP001206483"/>
    </source>
</evidence>
<dbReference type="Pfam" id="PF20453">
    <property type="entry name" value="DUF6707"/>
    <property type="match status" value="1"/>
</dbReference>
<gene>
    <name evidence="1" type="ORF">FHR36_005207</name>
</gene>
<reference evidence="1 2" key="1">
    <citation type="submission" date="2022-06" db="EMBL/GenBank/DDBJ databases">
        <title>Sequencing the genomes of 1000 actinobacteria strains.</title>
        <authorList>
            <person name="Klenk H.-P."/>
        </authorList>
    </citation>
    <scope>NUCLEOTIDE SEQUENCE [LARGE SCALE GENOMIC DNA]</scope>
    <source>
        <strain evidence="1 2">DSM 41656</strain>
    </source>
</reference>
<protein>
    <submittedName>
        <fullName evidence="1">Uncharacterized protein</fullName>
    </submittedName>
</protein>
<dbReference type="RefSeq" id="WP_253800855.1">
    <property type="nucleotide sequence ID" value="NZ_BAAAUB010000016.1"/>
</dbReference>
<comment type="caution">
    <text evidence="1">The sequence shown here is derived from an EMBL/GenBank/DDBJ whole genome shotgun (WGS) entry which is preliminary data.</text>
</comment>
<sequence>MTGDTSHLRTARRDDPARLLPYLDPAAEGLAEPSVADLLRLRRLVADRPDRAARRSAAAALHGHLGRAVTARAAALAAEPGLPPALRTAARAVTRVRPRSAKELRAVDRLAYACEAAGRVEEAQRVASALLGVPFDGDFELWSPVEGALALLWLHAGPADRPGLRAVLDVDTRIPLVVDAALARRLDGDLLREERIEALLATGEHRDAAVWAAADVRELTVMLAFGGSALWPPARIAGRRAERLAQVRDLG</sequence>
<accession>A0ABT1J5N5</accession>
<proteinExistence type="predicted"/>
<evidence type="ECO:0000313" key="1">
    <source>
        <dbReference type="EMBL" id="MCP2312041.1"/>
    </source>
</evidence>
<dbReference type="Proteomes" id="UP001206483">
    <property type="component" value="Unassembled WGS sequence"/>
</dbReference>
<dbReference type="EMBL" id="JAMZDX010000005">
    <property type="protein sequence ID" value="MCP2312041.1"/>
    <property type="molecule type" value="Genomic_DNA"/>
</dbReference>
<name>A0ABT1J5N5_9ACTN</name>